<sequence length="118" mass="13370">MDKTLHSFHHKKHPSELGSGDVKLFLSWLTTHGHVAVNTQKVALNALVFMYHKYLHIELGELGFTLATKQRTLPTVLSKKEVRLILEHLHGTAKLVIQILYSPNERLGCELAVKHGRC</sequence>
<accession>D4ZLR9</accession>
<evidence type="ECO:0000313" key="4">
    <source>
        <dbReference type="Proteomes" id="UP000002350"/>
    </source>
</evidence>
<evidence type="ECO:0000259" key="2">
    <source>
        <dbReference type="Pfam" id="PF13495"/>
    </source>
</evidence>
<dbReference type="GO" id="GO:0003677">
    <property type="term" value="F:DNA binding"/>
    <property type="evidence" value="ECO:0007669"/>
    <property type="project" value="UniProtKB-KW"/>
</dbReference>
<evidence type="ECO:0000256" key="1">
    <source>
        <dbReference type="ARBA" id="ARBA00023125"/>
    </source>
</evidence>
<dbReference type="Proteomes" id="UP000002350">
    <property type="component" value="Chromosome"/>
</dbReference>
<dbReference type="GO" id="GO:0015074">
    <property type="term" value="P:DNA integration"/>
    <property type="evidence" value="ECO:0007669"/>
    <property type="project" value="InterPro"/>
</dbReference>
<keyword evidence="1" id="KW-0238">DNA-binding</keyword>
<gene>
    <name evidence="3" type="ordered locus">SVI_2647</name>
</gene>
<keyword evidence="4" id="KW-1185">Reference proteome</keyword>
<dbReference type="Pfam" id="PF13495">
    <property type="entry name" value="Phage_int_SAM_4"/>
    <property type="match status" value="1"/>
</dbReference>
<name>D4ZLR9_SHEVD</name>
<dbReference type="InterPro" id="IPR004107">
    <property type="entry name" value="Integrase_SAM-like_N"/>
</dbReference>
<protein>
    <recommendedName>
        <fullName evidence="2">Integrase SAM-like N-terminal domain-containing protein</fullName>
    </recommendedName>
</protein>
<dbReference type="KEGG" id="svo:SVI_2647"/>
<evidence type="ECO:0000313" key="3">
    <source>
        <dbReference type="EMBL" id="BAJ02618.1"/>
    </source>
</evidence>
<dbReference type="InterPro" id="IPR010998">
    <property type="entry name" value="Integrase_recombinase_N"/>
</dbReference>
<dbReference type="HOGENOM" id="CLU_2071527_0_0_6"/>
<dbReference type="eggNOG" id="COG4974">
    <property type="taxonomic scope" value="Bacteria"/>
</dbReference>
<dbReference type="RefSeq" id="WP_013051921.1">
    <property type="nucleotide sequence ID" value="NC_014012.1"/>
</dbReference>
<organism evidence="3 4">
    <name type="scientific">Shewanella violacea (strain JCM 10179 / CIP 106290 / LMG 19151 / DSS12)</name>
    <dbReference type="NCBI Taxonomy" id="637905"/>
    <lineage>
        <taxon>Bacteria</taxon>
        <taxon>Pseudomonadati</taxon>
        <taxon>Pseudomonadota</taxon>
        <taxon>Gammaproteobacteria</taxon>
        <taxon>Alteromonadales</taxon>
        <taxon>Shewanellaceae</taxon>
        <taxon>Shewanella</taxon>
    </lineage>
</organism>
<proteinExistence type="predicted"/>
<feature type="domain" description="Integrase SAM-like N-terminal" evidence="2">
    <location>
        <begin position="6"/>
        <end position="60"/>
    </location>
</feature>
<dbReference type="AlphaFoldDB" id="D4ZLR9"/>
<dbReference type="Gene3D" id="1.10.150.130">
    <property type="match status" value="1"/>
</dbReference>
<reference evidence="4" key="1">
    <citation type="journal article" date="2010" name="Mol. Biosyst.">
        <title>Complete genome sequence and comparative analysis of Shewanella violacea, a psychrophilic and piezophilic bacterium from deep sea floor sediments.</title>
        <authorList>
            <person name="Aono E."/>
            <person name="Baba T."/>
            <person name="Ara T."/>
            <person name="Nishi T."/>
            <person name="Nakamichi T."/>
            <person name="Inamoto E."/>
            <person name="Toyonaga H."/>
            <person name="Hasegawa M."/>
            <person name="Takai Y."/>
            <person name="Okumura Y."/>
            <person name="Baba M."/>
            <person name="Tomita M."/>
            <person name="Kato C."/>
            <person name="Oshima T."/>
            <person name="Nakasone K."/>
            <person name="Mori H."/>
        </authorList>
    </citation>
    <scope>NUCLEOTIDE SEQUENCE [LARGE SCALE GENOMIC DNA]</scope>
    <source>
        <strain evidence="4">JCM 10179 / CIP 106290 / LMG 19151 / DSS12</strain>
    </source>
</reference>
<dbReference type="STRING" id="637905.SVI_2647"/>
<dbReference type="EMBL" id="AP011177">
    <property type="protein sequence ID" value="BAJ02618.1"/>
    <property type="molecule type" value="Genomic_DNA"/>
</dbReference>